<dbReference type="InterPro" id="IPR001810">
    <property type="entry name" value="F-box_dom"/>
</dbReference>
<dbReference type="PANTHER" id="PTHR44436">
    <property type="entry name" value="F-BOX/WD REPEAT-CONTAINING PROTEIN 2"/>
    <property type="match status" value="1"/>
</dbReference>
<reference evidence="6" key="1">
    <citation type="submission" date="2010-08" db="EMBL/GenBank/DDBJ databases">
        <authorList>
            <consortium name="Caenorhabditis japonica Sequencing Consortium"/>
            <person name="Wilson R.K."/>
        </authorList>
    </citation>
    <scope>NUCLEOTIDE SEQUENCE [LARGE SCALE GENOMIC DNA]</scope>
    <source>
        <strain evidence="6">DF5081</strain>
    </source>
</reference>
<proteinExistence type="predicted"/>
<evidence type="ECO:0000256" key="2">
    <source>
        <dbReference type="ARBA" id="ARBA00022737"/>
    </source>
</evidence>
<dbReference type="PROSITE" id="PS50181">
    <property type="entry name" value="FBOX"/>
    <property type="match status" value="1"/>
</dbReference>
<evidence type="ECO:0000313" key="5">
    <source>
        <dbReference type="EnsemblMetazoa" id="CJA31268.1"/>
    </source>
</evidence>
<keyword evidence="2" id="KW-0677">Repeat</keyword>
<dbReference type="InterPro" id="IPR036047">
    <property type="entry name" value="F-box-like_dom_sf"/>
</dbReference>
<dbReference type="AlphaFoldDB" id="A0A8R1IFM4"/>
<evidence type="ECO:0000256" key="3">
    <source>
        <dbReference type="SAM" id="MobiDB-lite"/>
    </source>
</evidence>
<reference evidence="5" key="2">
    <citation type="submission" date="2022-06" db="UniProtKB">
        <authorList>
            <consortium name="EnsemblMetazoa"/>
        </authorList>
    </citation>
    <scope>IDENTIFICATION</scope>
    <source>
        <strain evidence="5">DF5081</strain>
    </source>
</reference>
<name>A0A8R1IFM4_CAEJA</name>
<accession>A0A8R1IFM4</accession>
<keyword evidence="6" id="KW-1185">Reference proteome</keyword>
<protein>
    <submittedName>
        <fullName evidence="5">F-box domain-containing protein</fullName>
    </submittedName>
</protein>
<evidence type="ECO:0000256" key="1">
    <source>
        <dbReference type="ARBA" id="ARBA00022574"/>
    </source>
</evidence>
<dbReference type="SMART" id="SM00256">
    <property type="entry name" value="FBOX"/>
    <property type="match status" value="1"/>
</dbReference>
<feature type="region of interest" description="Disordered" evidence="3">
    <location>
        <begin position="1"/>
        <end position="41"/>
    </location>
</feature>
<dbReference type="PANTHER" id="PTHR44436:SF1">
    <property type="entry name" value="F-BOX_WD REPEAT-CONTAINING PROTEIN 2"/>
    <property type="match status" value="1"/>
</dbReference>
<organism evidence="5 6">
    <name type="scientific">Caenorhabditis japonica</name>
    <dbReference type="NCBI Taxonomy" id="281687"/>
    <lineage>
        <taxon>Eukaryota</taxon>
        <taxon>Metazoa</taxon>
        <taxon>Ecdysozoa</taxon>
        <taxon>Nematoda</taxon>
        <taxon>Chromadorea</taxon>
        <taxon>Rhabditida</taxon>
        <taxon>Rhabditina</taxon>
        <taxon>Rhabditomorpha</taxon>
        <taxon>Rhabditoidea</taxon>
        <taxon>Rhabditidae</taxon>
        <taxon>Peloderinae</taxon>
        <taxon>Caenorhabditis</taxon>
    </lineage>
</organism>
<evidence type="ECO:0000313" key="6">
    <source>
        <dbReference type="Proteomes" id="UP000005237"/>
    </source>
</evidence>
<evidence type="ECO:0000259" key="4">
    <source>
        <dbReference type="PROSITE" id="PS50181"/>
    </source>
</evidence>
<dbReference type="Pfam" id="PF12937">
    <property type="entry name" value="F-box-like"/>
    <property type="match status" value="1"/>
</dbReference>
<dbReference type="InterPro" id="IPR042627">
    <property type="entry name" value="FBXW2"/>
</dbReference>
<dbReference type="Proteomes" id="UP000005237">
    <property type="component" value="Unassembled WGS sequence"/>
</dbReference>
<feature type="domain" description="F-box" evidence="4">
    <location>
        <begin position="108"/>
        <end position="154"/>
    </location>
</feature>
<feature type="compositionally biased region" description="Low complexity" evidence="3">
    <location>
        <begin position="24"/>
        <end position="36"/>
    </location>
</feature>
<feature type="compositionally biased region" description="Acidic residues" evidence="3">
    <location>
        <begin position="10"/>
        <end position="23"/>
    </location>
</feature>
<keyword evidence="1" id="KW-0853">WD repeat</keyword>
<dbReference type="SUPFAM" id="SSF81383">
    <property type="entry name" value="F-box domain"/>
    <property type="match status" value="1"/>
</dbReference>
<dbReference type="EnsemblMetazoa" id="CJA31268.1">
    <property type="protein sequence ID" value="CJA31268.1"/>
    <property type="gene ID" value="WBGene00207115"/>
</dbReference>
<dbReference type="Gene3D" id="1.20.1280.50">
    <property type="match status" value="1"/>
</dbReference>
<sequence length="206" mass="23481">MDDGSMTPEDQADNDMDYDENCEENSYSNGSSSSFSPDKLASPLQHKLDLSASPTRSDGVNPRVEHLIALFKDLSSTEQMETFTRLLDESNMANLRHLRAKIEPHFQRDFLSCLPVELGMKIINNLSGKDLMRVAHVSRNWRFMSEVDKIWKNLSEDDYYLYPEPSDRVNGAWHGTALSGGVSIPEHMNPDNLTVHRFLKLQKYGE</sequence>